<evidence type="ECO:0000313" key="2">
    <source>
        <dbReference type="Proteomes" id="UP000316659"/>
    </source>
</evidence>
<name>A0A4Y4DXA1_CELCE</name>
<dbReference type="Gene3D" id="2.180.10.10">
    <property type="entry name" value="RHS repeat-associated core"/>
    <property type="match status" value="1"/>
</dbReference>
<sequence>MVRHYTDGSDNPGYATKTTGSGDSITTWYGASIAGDLGLEITDTAATLSLIDPIGSIATTITLPAIDQPLQLGALGTWDEYGNPLTTPTQTGAITYSWLGGKERAQDTTGLTLMGARLYNPTTGLFTSVDPVDGGNTTAYTYPQDPINSYDLDGRINWRKVGRWAWKHRSAILDGASTAAMFVPGLNVLATGYKVYRAVNLAYRGYKMYRAVNKSVRYTRSAIKANRSYQYNRWSVRTIVRHGKRDYDSQNRKLTTFSHRGTHNGTSGTFRIVGNHRTGKIYHYGFHRD</sequence>
<proteinExistence type="predicted"/>
<protein>
    <recommendedName>
        <fullName evidence="3">RHS repeat-associated core domain-containing protein</fullName>
    </recommendedName>
</protein>
<dbReference type="InterPro" id="IPR022385">
    <property type="entry name" value="Rhs_assc_core"/>
</dbReference>
<reference evidence="1 2" key="1">
    <citation type="submission" date="2019-06" db="EMBL/GenBank/DDBJ databases">
        <title>Whole genome shotgun sequence of Cellulosimicrobium cellulans NBRC 15516.</title>
        <authorList>
            <person name="Hosoyama A."/>
            <person name="Uohara A."/>
            <person name="Ohji S."/>
            <person name="Ichikawa N."/>
        </authorList>
    </citation>
    <scope>NUCLEOTIDE SEQUENCE [LARGE SCALE GENOMIC DNA]</scope>
    <source>
        <strain evidence="1 2">NBRC 15516</strain>
    </source>
</reference>
<dbReference type="EMBL" id="BJNZ01000011">
    <property type="protein sequence ID" value="GED10029.1"/>
    <property type="molecule type" value="Genomic_DNA"/>
</dbReference>
<organism evidence="1 2">
    <name type="scientific">Cellulosimicrobium cellulans</name>
    <name type="common">Arthrobacter luteus</name>
    <dbReference type="NCBI Taxonomy" id="1710"/>
    <lineage>
        <taxon>Bacteria</taxon>
        <taxon>Bacillati</taxon>
        <taxon>Actinomycetota</taxon>
        <taxon>Actinomycetes</taxon>
        <taxon>Micrococcales</taxon>
        <taxon>Promicromonosporaceae</taxon>
        <taxon>Cellulosimicrobium</taxon>
    </lineage>
</organism>
<dbReference type="NCBIfam" id="TIGR03696">
    <property type="entry name" value="Rhs_assc_core"/>
    <property type="match status" value="1"/>
</dbReference>
<accession>A0A4Y4DXA1</accession>
<dbReference type="AlphaFoldDB" id="A0A4Y4DXA1"/>
<evidence type="ECO:0000313" key="1">
    <source>
        <dbReference type="EMBL" id="GED10029.1"/>
    </source>
</evidence>
<comment type="caution">
    <text evidence="1">The sequence shown here is derived from an EMBL/GenBank/DDBJ whole genome shotgun (WGS) entry which is preliminary data.</text>
</comment>
<evidence type="ECO:0008006" key="3">
    <source>
        <dbReference type="Google" id="ProtNLM"/>
    </source>
</evidence>
<dbReference type="Proteomes" id="UP000316659">
    <property type="component" value="Unassembled WGS sequence"/>
</dbReference>
<gene>
    <name evidence="1" type="ORF">CCE02nite_20280</name>
</gene>